<feature type="non-terminal residue" evidence="1">
    <location>
        <position position="1"/>
    </location>
</feature>
<accession>A0A5J4PZV1</accession>
<organism evidence="1">
    <name type="scientific">termite gut metagenome</name>
    <dbReference type="NCBI Taxonomy" id="433724"/>
    <lineage>
        <taxon>unclassified sequences</taxon>
        <taxon>metagenomes</taxon>
        <taxon>organismal metagenomes</taxon>
    </lineage>
</organism>
<evidence type="ECO:0000313" key="1">
    <source>
        <dbReference type="EMBL" id="KAA6314421.1"/>
    </source>
</evidence>
<name>A0A5J4PZV1_9ZZZZ</name>
<gene>
    <name evidence="1" type="ORF">EZS27_034960</name>
</gene>
<dbReference type="AlphaFoldDB" id="A0A5J4PZV1"/>
<comment type="caution">
    <text evidence="1">The sequence shown here is derived from an EMBL/GenBank/DDBJ whole genome shotgun (WGS) entry which is preliminary data.</text>
</comment>
<proteinExistence type="predicted"/>
<reference evidence="1" key="1">
    <citation type="submission" date="2019-03" db="EMBL/GenBank/DDBJ databases">
        <title>Single cell metagenomics reveals metabolic interactions within the superorganism composed of flagellate Streblomastix strix and complex community of Bacteroidetes bacteria on its surface.</title>
        <authorList>
            <person name="Treitli S.C."/>
            <person name="Kolisko M."/>
            <person name="Husnik F."/>
            <person name="Keeling P."/>
            <person name="Hampl V."/>
        </authorList>
    </citation>
    <scope>NUCLEOTIDE SEQUENCE</scope>
    <source>
        <strain evidence="1">STM</strain>
    </source>
</reference>
<protein>
    <submittedName>
        <fullName evidence="1">Uncharacterized protein</fullName>
    </submittedName>
</protein>
<sequence length="90" mass="10101">VINHDKEIGLTAKGKAKVRLYHPYINDLGTYPTGSNIEVEVLPFRSALVKVTTKKETDKVTLNGIPYQIVNDKAGLSLCLWQSIRFPCRD</sequence>
<dbReference type="EMBL" id="SNRY01005656">
    <property type="protein sequence ID" value="KAA6314421.1"/>
    <property type="molecule type" value="Genomic_DNA"/>
</dbReference>